<name>A0A432GAY1_9DELT</name>
<dbReference type="Gene3D" id="3.10.350.10">
    <property type="entry name" value="LysM domain"/>
    <property type="match status" value="1"/>
</dbReference>
<protein>
    <recommendedName>
        <fullName evidence="1">LysM domain-containing protein</fullName>
    </recommendedName>
</protein>
<dbReference type="AlphaFoldDB" id="A0A432GAY1"/>
<accession>A0A432GAY1</accession>
<dbReference type="Pfam" id="PF01476">
    <property type="entry name" value="LysM"/>
    <property type="match status" value="1"/>
</dbReference>
<dbReference type="PANTHER" id="PTHR33734">
    <property type="entry name" value="LYSM DOMAIN-CONTAINING GPI-ANCHORED PROTEIN 2"/>
    <property type="match status" value="1"/>
</dbReference>
<dbReference type="InterPro" id="IPR018392">
    <property type="entry name" value="LysM"/>
</dbReference>
<dbReference type="PROSITE" id="PS51782">
    <property type="entry name" value="LYSM"/>
    <property type="match status" value="1"/>
</dbReference>
<evidence type="ECO:0000259" key="1">
    <source>
        <dbReference type="PROSITE" id="PS51782"/>
    </source>
</evidence>
<dbReference type="SMART" id="SM00257">
    <property type="entry name" value="LysM"/>
    <property type="match status" value="1"/>
</dbReference>
<organism evidence="2 3">
    <name type="scientific">SAR324 cluster bacterium</name>
    <dbReference type="NCBI Taxonomy" id="2024889"/>
    <lineage>
        <taxon>Bacteria</taxon>
        <taxon>Deltaproteobacteria</taxon>
        <taxon>SAR324 cluster</taxon>
    </lineage>
</organism>
<comment type="caution">
    <text evidence="2">The sequence shown here is derived from an EMBL/GenBank/DDBJ whole genome shotgun (WGS) entry which is preliminary data.</text>
</comment>
<dbReference type="PANTHER" id="PTHR33734:SF22">
    <property type="entry name" value="MEMBRANE-BOUND LYTIC MUREIN TRANSGLYCOSYLASE D"/>
    <property type="match status" value="1"/>
</dbReference>
<dbReference type="Proteomes" id="UP000286732">
    <property type="component" value="Unassembled WGS sequence"/>
</dbReference>
<dbReference type="CDD" id="cd00118">
    <property type="entry name" value="LysM"/>
    <property type="match status" value="1"/>
</dbReference>
<dbReference type="GO" id="GO:0008932">
    <property type="term" value="F:lytic endotransglycosylase activity"/>
    <property type="evidence" value="ECO:0007669"/>
    <property type="project" value="TreeGrafter"/>
</dbReference>
<feature type="domain" description="LysM" evidence="1">
    <location>
        <begin position="49"/>
        <end position="93"/>
    </location>
</feature>
<gene>
    <name evidence="2" type="ORF">DSY98_04025</name>
</gene>
<reference evidence="2 3" key="1">
    <citation type="submission" date="2018-06" db="EMBL/GenBank/DDBJ databases">
        <title>Combined omics and stable isotope probing to characterize newly discovered Mariana Back-Arc vent microbial communities.</title>
        <authorList>
            <person name="Trembath-Reichert E."/>
            <person name="Huber J.A."/>
        </authorList>
    </citation>
    <scope>NUCLEOTIDE SEQUENCE [LARGE SCALE GENOMIC DNA]</scope>
    <source>
        <strain evidence="2">MAG 63_2</strain>
    </source>
</reference>
<dbReference type="EMBL" id="QNZM01000153">
    <property type="protein sequence ID" value="RTZ80665.1"/>
    <property type="molecule type" value="Genomic_DNA"/>
</dbReference>
<dbReference type="InterPro" id="IPR036779">
    <property type="entry name" value="LysM_dom_sf"/>
</dbReference>
<sequence>MTWNGLTNSRQLRTGMRLYVKAPEKIKRKQQKRIVAKKNSRRLIKVRHKIIRVRNGDTLWGIARIYRTTVKVLVALNELKSESHLRLNQKLIVPYPS</sequence>
<dbReference type="SUPFAM" id="SSF54106">
    <property type="entry name" value="LysM domain"/>
    <property type="match status" value="1"/>
</dbReference>
<evidence type="ECO:0000313" key="3">
    <source>
        <dbReference type="Proteomes" id="UP000286732"/>
    </source>
</evidence>
<evidence type="ECO:0000313" key="2">
    <source>
        <dbReference type="EMBL" id="RTZ80665.1"/>
    </source>
</evidence>
<proteinExistence type="predicted"/>